<dbReference type="EMBL" id="CP011097">
    <property type="protein sequence ID" value="AJZ76264.1"/>
    <property type="molecule type" value="Genomic_DNA"/>
</dbReference>
<dbReference type="InterPro" id="IPR036118">
    <property type="entry name" value="UreE_N_sf"/>
</dbReference>
<dbReference type="KEGG" id="tah:SU86_007695"/>
<feature type="domain" description="UreE urease accessory N-terminal" evidence="1">
    <location>
        <begin position="31"/>
        <end position="75"/>
    </location>
</feature>
<dbReference type="Proteomes" id="UP000266745">
    <property type="component" value="Chromosome"/>
</dbReference>
<dbReference type="RefSeq" id="WP_048186953.1">
    <property type="nucleotide sequence ID" value="NZ_CP011097.1"/>
</dbReference>
<dbReference type="Pfam" id="PF02814">
    <property type="entry name" value="UreE_N"/>
    <property type="match status" value="1"/>
</dbReference>
<gene>
    <name evidence="2" type="ORF">SU86_007695</name>
</gene>
<reference evidence="2 3" key="1">
    <citation type="journal article" date="2016" name="Sci. Rep.">
        <title>A novel ammonia-oxidizing archaeon from wastewater treatment plant: Its enrichment, physiological and genomic characteristics.</title>
        <authorList>
            <person name="Li Y."/>
            <person name="Ding K."/>
            <person name="Wen X."/>
            <person name="Zhang B."/>
            <person name="Shen B."/>
            <person name="Yang Y."/>
        </authorList>
    </citation>
    <scope>NUCLEOTIDE SEQUENCE [LARGE SCALE GENOMIC DNA]</scope>
    <source>
        <strain evidence="2 3">SAT1</strain>
    </source>
</reference>
<organism evidence="2 3">
    <name type="scientific">Candidatus Nitrosotenuis cloacae</name>
    <dbReference type="NCBI Taxonomy" id="1603555"/>
    <lineage>
        <taxon>Archaea</taxon>
        <taxon>Nitrososphaerota</taxon>
        <taxon>Candidatus Nitrosotenuis</taxon>
    </lineage>
</organism>
<dbReference type="AlphaFoldDB" id="A0A3G1B7S2"/>
<accession>A0A3G1B7S2</accession>
<dbReference type="OrthoDB" id="2171at2157"/>
<dbReference type="Gene3D" id="2.60.260.20">
    <property type="entry name" value="Urease metallochaperone UreE, N-terminal domain"/>
    <property type="match status" value="1"/>
</dbReference>
<name>A0A3G1B7S2_9ARCH</name>
<dbReference type="GeneID" id="24874439"/>
<dbReference type="STRING" id="1603555.SU86_007695"/>
<protein>
    <recommendedName>
        <fullName evidence="1">UreE urease accessory N-terminal domain-containing protein</fullName>
    </recommendedName>
</protein>
<dbReference type="SUPFAM" id="SSF69287">
    <property type="entry name" value="Urease metallochaperone UreE, N-terminal domain"/>
    <property type="match status" value="1"/>
</dbReference>
<evidence type="ECO:0000313" key="2">
    <source>
        <dbReference type="EMBL" id="AJZ76264.1"/>
    </source>
</evidence>
<keyword evidence="3" id="KW-1185">Reference proteome</keyword>
<dbReference type="InterPro" id="IPR004029">
    <property type="entry name" value="UreE_N"/>
</dbReference>
<proteinExistence type="predicted"/>
<evidence type="ECO:0000313" key="3">
    <source>
        <dbReference type="Proteomes" id="UP000266745"/>
    </source>
</evidence>
<sequence>MLKVEKIIGNVFENPELAKEFESNSYNENYKTVSISRYDLEKTRLKQKASDGTQIGINLDGGKKMAHGDVFYGDDVKVLIQQIPEQTILVRFAGLEPKLLVLIGHIIGNLHRPVSLEADSISFPIHDKGEIDLFRTLFRDYVDKIELIIEEKIFQPHKSMNVHEH</sequence>
<evidence type="ECO:0000259" key="1">
    <source>
        <dbReference type="Pfam" id="PF02814"/>
    </source>
</evidence>